<feature type="domain" description="Prolyl 4-hydroxylase alpha subunit" evidence="7">
    <location>
        <begin position="73"/>
        <end position="271"/>
    </location>
</feature>
<organism evidence="8 9">
    <name type="scientific">Lunasporangiospora selenospora</name>
    <dbReference type="NCBI Taxonomy" id="979761"/>
    <lineage>
        <taxon>Eukaryota</taxon>
        <taxon>Fungi</taxon>
        <taxon>Fungi incertae sedis</taxon>
        <taxon>Mucoromycota</taxon>
        <taxon>Mortierellomycotina</taxon>
        <taxon>Mortierellomycetes</taxon>
        <taxon>Mortierellales</taxon>
        <taxon>Mortierellaceae</taxon>
        <taxon>Lunasporangiospora</taxon>
    </lineage>
</organism>
<dbReference type="SMART" id="SM00702">
    <property type="entry name" value="P4Hc"/>
    <property type="match status" value="1"/>
</dbReference>
<name>A0A9P6FT80_9FUNG</name>
<dbReference type="GO" id="GO:0005506">
    <property type="term" value="F:iron ion binding"/>
    <property type="evidence" value="ECO:0007669"/>
    <property type="project" value="InterPro"/>
</dbReference>
<dbReference type="InterPro" id="IPR045054">
    <property type="entry name" value="P4HA-like"/>
</dbReference>
<evidence type="ECO:0000313" key="9">
    <source>
        <dbReference type="Proteomes" id="UP000780801"/>
    </source>
</evidence>
<comment type="cofactor">
    <cofactor evidence="1">
        <name>L-ascorbate</name>
        <dbReference type="ChEBI" id="CHEBI:38290"/>
    </cofactor>
</comment>
<dbReference type="Pfam" id="PF13640">
    <property type="entry name" value="2OG-FeII_Oxy_3"/>
    <property type="match status" value="1"/>
</dbReference>
<evidence type="ECO:0000256" key="6">
    <source>
        <dbReference type="SAM" id="MobiDB-lite"/>
    </source>
</evidence>
<gene>
    <name evidence="8" type="ORF">BGW38_003093</name>
</gene>
<evidence type="ECO:0000256" key="3">
    <source>
        <dbReference type="ARBA" id="ARBA00022964"/>
    </source>
</evidence>
<dbReference type="InterPro" id="IPR006620">
    <property type="entry name" value="Pro_4_hyd_alph"/>
</dbReference>
<evidence type="ECO:0000259" key="7">
    <source>
        <dbReference type="SMART" id="SM00702"/>
    </source>
</evidence>
<dbReference type="GO" id="GO:0005783">
    <property type="term" value="C:endoplasmic reticulum"/>
    <property type="evidence" value="ECO:0007669"/>
    <property type="project" value="TreeGrafter"/>
</dbReference>
<feature type="compositionally biased region" description="Low complexity" evidence="6">
    <location>
        <begin position="9"/>
        <end position="21"/>
    </location>
</feature>
<dbReference type="OrthoDB" id="69177at2759"/>
<keyword evidence="3" id="KW-0223">Dioxygenase</keyword>
<dbReference type="PANTHER" id="PTHR10869">
    <property type="entry name" value="PROLYL 4-HYDROXYLASE ALPHA SUBUNIT"/>
    <property type="match status" value="1"/>
</dbReference>
<feature type="region of interest" description="Disordered" evidence="6">
    <location>
        <begin position="1"/>
        <end position="37"/>
    </location>
</feature>
<dbReference type="Gene3D" id="2.60.120.620">
    <property type="entry name" value="q2cbj1_9rhob like domain"/>
    <property type="match status" value="1"/>
</dbReference>
<protein>
    <recommendedName>
        <fullName evidence="7">Prolyl 4-hydroxylase alpha subunit domain-containing protein</fullName>
    </recommendedName>
</protein>
<evidence type="ECO:0000256" key="2">
    <source>
        <dbReference type="ARBA" id="ARBA00022723"/>
    </source>
</evidence>
<evidence type="ECO:0000256" key="4">
    <source>
        <dbReference type="ARBA" id="ARBA00023002"/>
    </source>
</evidence>
<keyword evidence="4" id="KW-0560">Oxidoreductase</keyword>
<reference evidence="8" key="1">
    <citation type="journal article" date="2020" name="Fungal Divers.">
        <title>Resolving the Mortierellaceae phylogeny through synthesis of multi-gene phylogenetics and phylogenomics.</title>
        <authorList>
            <person name="Vandepol N."/>
            <person name="Liber J."/>
            <person name="Desiro A."/>
            <person name="Na H."/>
            <person name="Kennedy M."/>
            <person name="Barry K."/>
            <person name="Grigoriev I.V."/>
            <person name="Miller A.N."/>
            <person name="O'Donnell K."/>
            <person name="Stajich J.E."/>
            <person name="Bonito G."/>
        </authorList>
    </citation>
    <scope>NUCLEOTIDE SEQUENCE</scope>
    <source>
        <strain evidence="8">KOD1015</strain>
    </source>
</reference>
<keyword evidence="2" id="KW-0479">Metal-binding</keyword>
<evidence type="ECO:0000256" key="5">
    <source>
        <dbReference type="ARBA" id="ARBA00023004"/>
    </source>
</evidence>
<keyword evidence="5" id="KW-0408">Iron</keyword>
<sequence>MMSSQPARLGTTSSPLLPTLTEEGASIAREQTPTQLDLKDVLPPYRLQRTYYGRSEEEDADSQNPNGMGPHGIVALTVGQILTPQECQSLIDMSESIGYDVAKINLGNADASNETAMHFPGYRDGYRCIVDDFAFAAQLWERVRPFVPAKFQNRPVVGLNERMRFLKYGPGDQFQAHMDGEFRRTDGSGEVTKVTIQFYLNEDCVGGATTFLEESFNFKDLIREKGSPVGEIKRVAVEPKTGQILIFQHNLLHEGSKVLEGAKYVIRSDILYGRPSIDG</sequence>
<accession>A0A9P6FT80</accession>
<dbReference type="Proteomes" id="UP000780801">
    <property type="component" value="Unassembled WGS sequence"/>
</dbReference>
<evidence type="ECO:0000313" key="8">
    <source>
        <dbReference type="EMBL" id="KAF9580310.1"/>
    </source>
</evidence>
<comment type="caution">
    <text evidence="8">The sequence shown here is derived from an EMBL/GenBank/DDBJ whole genome shotgun (WGS) entry which is preliminary data.</text>
</comment>
<dbReference type="PANTHER" id="PTHR10869:SF241">
    <property type="entry name" value="FE2OG DIOXYGENASE DOMAIN-CONTAINING PROTEIN"/>
    <property type="match status" value="1"/>
</dbReference>
<dbReference type="GO" id="GO:0004656">
    <property type="term" value="F:procollagen-proline 4-dioxygenase activity"/>
    <property type="evidence" value="ECO:0007669"/>
    <property type="project" value="TreeGrafter"/>
</dbReference>
<evidence type="ECO:0000256" key="1">
    <source>
        <dbReference type="ARBA" id="ARBA00001961"/>
    </source>
</evidence>
<dbReference type="GO" id="GO:0031418">
    <property type="term" value="F:L-ascorbic acid binding"/>
    <property type="evidence" value="ECO:0007669"/>
    <property type="project" value="InterPro"/>
</dbReference>
<dbReference type="EMBL" id="JAABOA010002144">
    <property type="protein sequence ID" value="KAF9580310.1"/>
    <property type="molecule type" value="Genomic_DNA"/>
</dbReference>
<dbReference type="InterPro" id="IPR044862">
    <property type="entry name" value="Pro_4_hyd_alph_FE2OG_OXY"/>
</dbReference>
<keyword evidence="9" id="KW-1185">Reference proteome</keyword>
<dbReference type="AlphaFoldDB" id="A0A9P6FT80"/>
<proteinExistence type="predicted"/>